<protein>
    <submittedName>
        <fullName evidence="3">von Willebrand factor type A domain protein</fullName>
    </submittedName>
</protein>
<dbReference type="SUPFAM" id="SSF53300">
    <property type="entry name" value="vWA-like"/>
    <property type="match status" value="1"/>
</dbReference>
<dbReference type="AlphaFoldDB" id="A0A517MEP3"/>
<accession>A0A517MEP3</accession>
<sequence length="935" mass="102384">MIGSLLLPNLLAQADVVSSDRQEIVYTLERAAWLDGWWAWALTFVVIAVLFGLMIRLYRRDTEELPRLVRMSLIFLRICTLAGLVFFFFGLTRRTQQSSVRQSEIAVLVDTSQSMSLPADNEIGSISRSELAAQIMSDSSWLDEFAADQRVTIYGFDQGDEPRELEVRAAETDTPVDAEAAEVLPVASSRVAVIGLLTICAALILCAASLFLGATGRVSSLGQPLFWGVITIVTGICLLSGAWTIHADRSLNSLLGFADTEAPDENEPASEPSPDQRPTDGDEENKPEERRVQDWNEALLAAGQTTHLGDAMRSVLTRHDPATLAAIIVLTDGQTNGGTPAASAAGIAARNGVSVYPLGLGSSLAPVNVRIVDLDAPRRVYPGDKFALSAVLQASGSEPVTVQVQLLDGADGDAVPSEVVDSKEVTLSVDGTLTGVPFEMDSETIGRRRLAIRVVPPEGDQNSEDDIRDARYEVVARKLRVLAVAGGPMREYRFVRNLLFRDKSTQLDVLLQTGQPGMSQDADAQLSEFPSTPEEMFQYDALIAFDVDWLQLDAAQLDLLDRWLSEQAGGMILVSGPVYMPQWTTKRTDPRVSKLAGFFPVNLTTSNPLLRGGRAGGEIQWPLKMTPEALRTEFLWVTDDPQTSFEAWEESGGVYDYVGVKDAKAGAKVYAYFSDPTTAISDQYPVYMASQFYGAGRVFFLGSGEMWRLRGVSDAYFDNFYTKLLRWVSEGRLMRDSNRGLLLVDRPRAMVGESINVRAVLTNEQFEPLDVPSVNVDILAPGGQIGQMQLTPLPGEPRAGTYGGRMLVREAGNYELRLTLGDSLKEDVLQQTIQVRLPTLELERPRRNDDDLMTVAKLTGGIYLPIGEPSSDSANVAPTAALATLTGTIEPQPQTSVLPGAPDRDFNRRLNASLMWLLATCLTFEWVVRRLHRLA</sequence>
<keyword evidence="4" id="KW-1185">Reference proteome</keyword>
<dbReference type="InterPro" id="IPR029062">
    <property type="entry name" value="Class_I_gatase-like"/>
</dbReference>
<feature type="region of interest" description="Disordered" evidence="1">
    <location>
        <begin position="259"/>
        <end position="290"/>
    </location>
</feature>
<gene>
    <name evidence="3" type="ORF">FF011L_21280</name>
</gene>
<name>A0A517MEP3_9BACT</name>
<dbReference type="Gene3D" id="3.40.50.410">
    <property type="entry name" value="von Willebrand factor, type A domain"/>
    <property type="match status" value="1"/>
</dbReference>
<feature type="transmembrane region" description="Helical" evidence="2">
    <location>
        <begin position="225"/>
        <end position="245"/>
    </location>
</feature>
<keyword evidence="2" id="KW-0812">Transmembrane</keyword>
<feature type="transmembrane region" description="Helical" evidence="2">
    <location>
        <begin position="71"/>
        <end position="91"/>
    </location>
</feature>
<keyword evidence="2" id="KW-0472">Membrane</keyword>
<keyword evidence="2" id="KW-1133">Transmembrane helix</keyword>
<dbReference type="EMBL" id="CP036262">
    <property type="protein sequence ID" value="QDS93365.1"/>
    <property type="molecule type" value="Genomic_DNA"/>
</dbReference>
<evidence type="ECO:0000313" key="3">
    <source>
        <dbReference type="EMBL" id="QDS93365.1"/>
    </source>
</evidence>
<dbReference type="InterPro" id="IPR036465">
    <property type="entry name" value="vWFA_dom_sf"/>
</dbReference>
<dbReference type="PANTHER" id="PTHR37947">
    <property type="entry name" value="BLL2462 PROTEIN"/>
    <property type="match status" value="1"/>
</dbReference>
<feature type="transmembrane region" description="Helical" evidence="2">
    <location>
        <begin position="38"/>
        <end position="59"/>
    </location>
</feature>
<dbReference type="RefSeq" id="WP_246109843.1">
    <property type="nucleotide sequence ID" value="NZ_CP036262.1"/>
</dbReference>
<reference evidence="3 4" key="1">
    <citation type="submission" date="2019-02" db="EMBL/GenBank/DDBJ databases">
        <title>Deep-cultivation of Planctomycetes and their phenomic and genomic characterization uncovers novel biology.</title>
        <authorList>
            <person name="Wiegand S."/>
            <person name="Jogler M."/>
            <person name="Boedeker C."/>
            <person name="Pinto D."/>
            <person name="Vollmers J."/>
            <person name="Rivas-Marin E."/>
            <person name="Kohn T."/>
            <person name="Peeters S.H."/>
            <person name="Heuer A."/>
            <person name="Rast P."/>
            <person name="Oberbeckmann S."/>
            <person name="Bunk B."/>
            <person name="Jeske O."/>
            <person name="Meyerdierks A."/>
            <person name="Storesund J.E."/>
            <person name="Kallscheuer N."/>
            <person name="Luecker S."/>
            <person name="Lage O.M."/>
            <person name="Pohl T."/>
            <person name="Merkel B.J."/>
            <person name="Hornburger P."/>
            <person name="Mueller R.-W."/>
            <person name="Bruemmer F."/>
            <person name="Labrenz M."/>
            <person name="Spormann A.M."/>
            <person name="Op den Camp H."/>
            <person name="Overmann J."/>
            <person name="Amann R."/>
            <person name="Jetten M.S.M."/>
            <person name="Mascher T."/>
            <person name="Medema M.H."/>
            <person name="Devos D.P."/>
            <person name="Kaster A.-K."/>
            <person name="Ovreas L."/>
            <person name="Rohde M."/>
            <person name="Galperin M.Y."/>
            <person name="Jogler C."/>
        </authorList>
    </citation>
    <scope>NUCLEOTIDE SEQUENCE [LARGE SCALE GENOMIC DNA]</scope>
    <source>
        <strain evidence="3 4">FF011L</strain>
    </source>
</reference>
<dbReference type="KEGG" id="rml:FF011L_21280"/>
<dbReference type="Proteomes" id="UP000320672">
    <property type="component" value="Chromosome"/>
</dbReference>
<dbReference type="Gene3D" id="3.40.50.880">
    <property type="match status" value="1"/>
</dbReference>
<dbReference type="SUPFAM" id="SSF52317">
    <property type="entry name" value="Class I glutamine amidotransferase-like"/>
    <property type="match status" value="1"/>
</dbReference>
<proteinExistence type="predicted"/>
<feature type="transmembrane region" description="Helical" evidence="2">
    <location>
        <begin position="191"/>
        <end position="213"/>
    </location>
</feature>
<dbReference type="PANTHER" id="PTHR37947:SF1">
    <property type="entry name" value="BLL2462 PROTEIN"/>
    <property type="match status" value="1"/>
</dbReference>
<evidence type="ECO:0000313" key="4">
    <source>
        <dbReference type="Proteomes" id="UP000320672"/>
    </source>
</evidence>
<evidence type="ECO:0000256" key="1">
    <source>
        <dbReference type="SAM" id="MobiDB-lite"/>
    </source>
</evidence>
<evidence type="ECO:0000256" key="2">
    <source>
        <dbReference type="SAM" id="Phobius"/>
    </source>
</evidence>
<organism evidence="3 4">
    <name type="scientific">Roseimaritima multifibrata</name>
    <dbReference type="NCBI Taxonomy" id="1930274"/>
    <lineage>
        <taxon>Bacteria</taxon>
        <taxon>Pseudomonadati</taxon>
        <taxon>Planctomycetota</taxon>
        <taxon>Planctomycetia</taxon>
        <taxon>Pirellulales</taxon>
        <taxon>Pirellulaceae</taxon>
        <taxon>Roseimaritima</taxon>
    </lineage>
</organism>